<reference evidence="3 4" key="1">
    <citation type="submission" date="2024-09" db="EMBL/GenBank/DDBJ databases">
        <authorList>
            <person name="Sun Q."/>
            <person name="Mori K."/>
        </authorList>
    </citation>
    <scope>NUCLEOTIDE SEQUENCE [LARGE SCALE GENOMIC DNA]</scope>
    <source>
        <strain evidence="3 4">JCM 1342</strain>
    </source>
</reference>
<protein>
    <submittedName>
        <fullName evidence="3">AMP-binding protein</fullName>
    </submittedName>
</protein>
<dbReference type="InterPro" id="IPR042099">
    <property type="entry name" value="ANL_N_sf"/>
</dbReference>
<dbReference type="InterPro" id="IPR050237">
    <property type="entry name" value="ATP-dep_AMP-bd_enzyme"/>
</dbReference>
<gene>
    <name evidence="3" type="ORF">ACFFPJ_07925</name>
</gene>
<dbReference type="InterPro" id="IPR025110">
    <property type="entry name" value="AMP-bd_C"/>
</dbReference>
<feature type="domain" description="AMP-binding enzyme C-terminal" evidence="2">
    <location>
        <begin position="441"/>
        <end position="516"/>
    </location>
</feature>
<dbReference type="InterPro" id="IPR045851">
    <property type="entry name" value="AMP-bd_C_sf"/>
</dbReference>
<dbReference type="RefSeq" id="WP_344712196.1">
    <property type="nucleotide sequence ID" value="NZ_BAAAWH010000001.1"/>
</dbReference>
<evidence type="ECO:0000313" key="3">
    <source>
        <dbReference type="EMBL" id="MFB9645724.1"/>
    </source>
</evidence>
<dbReference type="Pfam" id="PF00501">
    <property type="entry name" value="AMP-binding"/>
    <property type="match status" value="1"/>
</dbReference>
<organism evidence="3 4">
    <name type="scientific">Microbacterium terregens</name>
    <dbReference type="NCBI Taxonomy" id="69363"/>
    <lineage>
        <taxon>Bacteria</taxon>
        <taxon>Bacillati</taxon>
        <taxon>Actinomycetota</taxon>
        <taxon>Actinomycetes</taxon>
        <taxon>Micrococcales</taxon>
        <taxon>Microbacteriaceae</taxon>
        <taxon>Microbacterium</taxon>
    </lineage>
</organism>
<evidence type="ECO:0000259" key="1">
    <source>
        <dbReference type="Pfam" id="PF00501"/>
    </source>
</evidence>
<dbReference type="SUPFAM" id="SSF56801">
    <property type="entry name" value="Acetyl-CoA synthetase-like"/>
    <property type="match status" value="1"/>
</dbReference>
<proteinExistence type="predicted"/>
<dbReference type="PANTHER" id="PTHR43767:SF1">
    <property type="entry name" value="NONRIBOSOMAL PEPTIDE SYNTHASE PES1 (EUROFUNG)-RELATED"/>
    <property type="match status" value="1"/>
</dbReference>
<evidence type="ECO:0000259" key="2">
    <source>
        <dbReference type="Pfam" id="PF13193"/>
    </source>
</evidence>
<evidence type="ECO:0000313" key="4">
    <source>
        <dbReference type="Proteomes" id="UP001589611"/>
    </source>
</evidence>
<feature type="domain" description="AMP-dependent synthetase/ligase" evidence="1">
    <location>
        <begin position="11"/>
        <end position="386"/>
    </location>
</feature>
<accession>A0ABV5SZE5</accession>
<dbReference type="PANTHER" id="PTHR43767">
    <property type="entry name" value="LONG-CHAIN-FATTY-ACID--COA LIGASE"/>
    <property type="match status" value="1"/>
</dbReference>
<dbReference type="Proteomes" id="UP001589611">
    <property type="component" value="Unassembled WGS sequence"/>
</dbReference>
<dbReference type="InterPro" id="IPR000873">
    <property type="entry name" value="AMP-dep_synth/lig_dom"/>
</dbReference>
<name>A0ABV5SZE5_9MICO</name>
<dbReference type="Pfam" id="PF13193">
    <property type="entry name" value="AMP-binding_C"/>
    <property type="match status" value="1"/>
</dbReference>
<keyword evidence="4" id="KW-1185">Reference proteome</keyword>
<comment type="caution">
    <text evidence="3">The sequence shown here is derived from an EMBL/GenBank/DDBJ whole genome shotgun (WGS) entry which is preliminary data.</text>
</comment>
<sequence length="535" mass="56512">MKGHYSDVWQAVASALPDRPAITTREATLTYREFARAAGAFATRLQDAGIRPGDAVAILMYNRPEYLVALFACFATGIAPVPINYRYRPTEVAELLQDSQAAALLFPTSLADVVTAAVAEAASMPLLIQVDDGGGPVEGALDYSEIIAGGGRLPATPPADGELRLYTGGTTGRPRAVVWGTQDILEVQLYSIYASSGLQTPQTMADVVRIAADPETPRVATLPLAPFMHGTALFTSMNTLVLGGTVIINASPRLDADEAVRLAIDKGATRVIVAGDAVALPLVEAAERAGIARLGKVDSIISSGMRFSDATKGRLHLLGDISIIDLLASTEGGPFAVSVTARPEDLPGHLRMLPGAVVLDEELREVQGTVGARGILAFRGTLPKGYFGDEVKSRATFPEIGGVRHVMPGDWVEVLEDNCVELLGRGSSVVNTGGEKVYPVEVEDALLAHPSVADAIVFGLPDARFGEALTAIVVPTEGAVVTEADLRAHVEPLLAGYKKPRRILVRPSLERSPHGKIDMARLKEDAAQELAAQAK</sequence>
<dbReference type="EMBL" id="JBHMBE010000003">
    <property type="protein sequence ID" value="MFB9645724.1"/>
    <property type="molecule type" value="Genomic_DNA"/>
</dbReference>
<dbReference type="Gene3D" id="3.40.50.12780">
    <property type="entry name" value="N-terminal domain of ligase-like"/>
    <property type="match status" value="1"/>
</dbReference>
<dbReference type="Gene3D" id="3.30.300.30">
    <property type="match status" value="1"/>
</dbReference>